<keyword evidence="1" id="KW-1185">Reference proteome</keyword>
<name>A0A914S1U4_PAREQ</name>
<dbReference type="AlphaFoldDB" id="A0A914S1U4"/>
<dbReference type="Proteomes" id="UP000887564">
    <property type="component" value="Unplaced"/>
</dbReference>
<protein>
    <submittedName>
        <fullName evidence="2">Uncharacterized protein</fullName>
    </submittedName>
</protein>
<dbReference type="WBParaSite" id="PEQ_0001274501-mRNA-1">
    <property type="protein sequence ID" value="PEQ_0001274501-mRNA-1"/>
    <property type="gene ID" value="PEQ_0001274501"/>
</dbReference>
<organism evidence="1 2">
    <name type="scientific">Parascaris equorum</name>
    <name type="common">Equine roundworm</name>
    <dbReference type="NCBI Taxonomy" id="6256"/>
    <lineage>
        <taxon>Eukaryota</taxon>
        <taxon>Metazoa</taxon>
        <taxon>Ecdysozoa</taxon>
        <taxon>Nematoda</taxon>
        <taxon>Chromadorea</taxon>
        <taxon>Rhabditida</taxon>
        <taxon>Spirurina</taxon>
        <taxon>Ascaridomorpha</taxon>
        <taxon>Ascaridoidea</taxon>
        <taxon>Ascarididae</taxon>
        <taxon>Parascaris</taxon>
    </lineage>
</organism>
<evidence type="ECO:0000313" key="2">
    <source>
        <dbReference type="WBParaSite" id="PEQ_0001274501-mRNA-1"/>
    </source>
</evidence>
<reference evidence="2" key="1">
    <citation type="submission" date="2022-11" db="UniProtKB">
        <authorList>
            <consortium name="WormBaseParasite"/>
        </authorList>
    </citation>
    <scope>IDENTIFICATION</scope>
</reference>
<sequence>MLECAFIDRNWQTTLQTERLVLLSDSLRSEVSLSPLSRSFLFIFIICSHI</sequence>
<accession>A0A914S1U4</accession>
<evidence type="ECO:0000313" key="1">
    <source>
        <dbReference type="Proteomes" id="UP000887564"/>
    </source>
</evidence>
<proteinExistence type="predicted"/>